<evidence type="ECO:0000313" key="2">
    <source>
        <dbReference type="EMBL" id="VEL43525.1"/>
    </source>
</evidence>
<feature type="region of interest" description="Disordered" evidence="1">
    <location>
        <begin position="1"/>
        <end position="21"/>
    </location>
</feature>
<keyword evidence="3" id="KW-1185">Reference proteome</keyword>
<dbReference type="Proteomes" id="UP000784294">
    <property type="component" value="Unassembled WGS sequence"/>
</dbReference>
<gene>
    <name evidence="2" type="ORF">PXEA_LOCUS36965</name>
</gene>
<dbReference type="AlphaFoldDB" id="A0A3S5CS34"/>
<dbReference type="EMBL" id="CAAALY010282333">
    <property type="protein sequence ID" value="VEL43525.1"/>
    <property type="molecule type" value="Genomic_DNA"/>
</dbReference>
<organism evidence="2 3">
    <name type="scientific">Protopolystoma xenopodis</name>
    <dbReference type="NCBI Taxonomy" id="117903"/>
    <lineage>
        <taxon>Eukaryota</taxon>
        <taxon>Metazoa</taxon>
        <taxon>Spiralia</taxon>
        <taxon>Lophotrochozoa</taxon>
        <taxon>Platyhelminthes</taxon>
        <taxon>Monogenea</taxon>
        <taxon>Polyopisthocotylea</taxon>
        <taxon>Polystomatidea</taxon>
        <taxon>Polystomatidae</taxon>
        <taxon>Protopolystoma</taxon>
    </lineage>
</organism>
<comment type="caution">
    <text evidence="2">The sequence shown here is derived from an EMBL/GenBank/DDBJ whole genome shotgun (WGS) entry which is preliminary data.</text>
</comment>
<reference evidence="2" key="1">
    <citation type="submission" date="2018-11" db="EMBL/GenBank/DDBJ databases">
        <authorList>
            <consortium name="Pathogen Informatics"/>
        </authorList>
    </citation>
    <scope>NUCLEOTIDE SEQUENCE</scope>
</reference>
<evidence type="ECO:0000256" key="1">
    <source>
        <dbReference type="SAM" id="MobiDB-lite"/>
    </source>
</evidence>
<proteinExistence type="predicted"/>
<sequence length="109" mass="11510">MESSELLRVPGAPEPLPPRRAAQEGRASALYTTVGLCHIQSIFSLGCIGLGPIWHCYASAVVYLGAGVDVGDTRGNCYANHLVAHAVLPTHSMKGDGDKSKVRAALARR</sequence>
<evidence type="ECO:0000313" key="3">
    <source>
        <dbReference type="Proteomes" id="UP000784294"/>
    </source>
</evidence>
<accession>A0A3S5CS34</accession>
<name>A0A3S5CS34_9PLAT</name>
<protein>
    <submittedName>
        <fullName evidence="2">Uncharacterized protein</fullName>
    </submittedName>
</protein>